<dbReference type="EMBL" id="JBFDAA010000023">
    <property type="protein sequence ID" value="KAL1110138.1"/>
    <property type="molecule type" value="Genomic_DNA"/>
</dbReference>
<evidence type="ECO:0000256" key="3">
    <source>
        <dbReference type="ARBA" id="ARBA00023127"/>
    </source>
</evidence>
<reference evidence="7 8" key="1">
    <citation type="submission" date="2024-07" db="EMBL/GenBank/DDBJ databases">
        <title>Chromosome-level genome assembly of the water stick insect Ranatra chinensis (Heteroptera: Nepidae).</title>
        <authorList>
            <person name="Liu X."/>
        </authorList>
    </citation>
    <scope>NUCLEOTIDE SEQUENCE [LARGE SCALE GENOMIC DNA]</scope>
    <source>
        <strain evidence="7">Cailab_2021Rc</strain>
        <tissue evidence="7">Muscle</tissue>
    </source>
</reference>
<evidence type="ECO:0000256" key="1">
    <source>
        <dbReference type="ARBA" id="ARBA00010390"/>
    </source>
</evidence>
<comment type="similarity">
    <text evidence="1">Belongs to the cyclin family. Cyclin-like FAM58 subfamily.</text>
</comment>
<dbReference type="Gene3D" id="1.10.472.10">
    <property type="entry name" value="Cyclin-like"/>
    <property type="match status" value="2"/>
</dbReference>
<dbReference type="SUPFAM" id="SSF47954">
    <property type="entry name" value="Cyclin-like"/>
    <property type="match status" value="2"/>
</dbReference>
<evidence type="ECO:0000256" key="4">
    <source>
        <dbReference type="ARBA" id="ARBA00032419"/>
    </source>
</evidence>
<gene>
    <name evidence="7" type="ORF">AAG570_008215</name>
</gene>
<dbReference type="CDD" id="cd20534">
    <property type="entry name" value="CYCLIN_CCNM_CCNQ_rpt1"/>
    <property type="match status" value="1"/>
</dbReference>
<evidence type="ECO:0000313" key="8">
    <source>
        <dbReference type="Proteomes" id="UP001558652"/>
    </source>
</evidence>
<dbReference type="SMART" id="SM00385">
    <property type="entry name" value="CYCLIN"/>
    <property type="match status" value="1"/>
</dbReference>
<name>A0ABD0XSL8_9HEMI</name>
<dbReference type="InterPro" id="IPR036915">
    <property type="entry name" value="Cyclin-like_sf"/>
</dbReference>
<dbReference type="InterPro" id="IPR048055">
    <property type="entry name" value="Cyclin-Q_first_cyclin_box"/>
</dbReference>
<protein>
    <recommendedName>
        <fullName evidence="2">Cyclin-Q</fullName>
    </recommendedName>
    <alternativeName>
        <fullName evidence="4">Cyclin-related protein FAM58A</fullName>
    </alternativeName>
</protein>
<proteinExistence type="inferred from homology"/>
<dbReference type="AlphaFoldDB" id="A0ABD0XSL8"/>
<dbReference type="InterPro" id="IPR006671">
    <property type="entry name" value="Cyclin_N"/>
</dbReference>
<evidence type="ECO:0000256" key="5">
    <source>
        <dbReference type="RuleBase" id="RU000383"/>
    </source>
</evidence>
<dbReference type="InterPro" id="IPR048053">
    <property type="entry name" value="Cyclin-Q_second_cyclin_box"/>
</dbReference>
<dbReference type="PIRSF" id="PIRSF028758">
    <property type="entry name" value="Cyclin, C/H/G types"/>
    <property type="match status" value="1"/>
</dbReference>
<keyword evidence="3 5" id="KW-0195">Cyclin</keyword>
<organism evidence="7 8">
    <name type="scientific">Ranatra chinensis</name>
    <dbReference type="NCBI Taxonomy" id="642074"/>
    <lineage>
        <taxon>Eukaryota</taxon>
        <taxon>Metazoa</taxon>
        <taxon>Ecdysozoa</taxon>
        <taxon>Arthropoda</taxon>
        <taxon>Hexapoda</taxon>
        <taxon>Insecta</taxon>
        <taxon>Pterygota</taxon>
        <taxon>Neoptera</taxon>
        <taxon>Paraneoptera</taxon>
        <taxon>Hemiptera</taxon>
        <taxon>Heteroptera</taxon>
        <taxon>Panheteroptera</taxon>
        <taxon>Nepomorpha</taxon>
        <taxon>Nepidae</taxon>
        <taxon>Ranatrinae</taxon>
        <taxon>Ranatra</taxon>
    </lineage>
</organism>
<dbReference type="Pfam" id="PF00134">
    <property type="entry name" value="Cyclin_N"/>
    <property type="match status" value="1"/>
</dbReference>
<dbReference type="PANTHER" id="PTHR10026">
    <property type="entry name" value="CYCLIN"/>
    <property type="match status" value="1"/>
</dbReference>
<comment type="caution">
    <text evidence="7">The sequence shown here is derived from an EMBL/GenBank/DDBJ whole genome shotgun (WGS) entry which is preliminary data.</text>
</comment>
<dbReference type="InterPro" id="IPR043198">
    <property type="entry name" value="Cyclin/Ssn8"/>
</dbReference>
<evidence type="ECO:0000259" key="6">
    <source>
        <dbReference type="SMART" id="SM00385"/>
    </source>
</evidence>
<evidence type="ECO:0000256" key="2">
    <source>
        <dbReference type="ARBA" id="ARBA00019501"/>
    </source>
</evidence>
<evidence type="ECO:0000313" key="7">
    <source>
        <dbReference type="EMBL" id="KAL1110138.1"/>
    </source>
</evidence>
<keyword evidence="8" id="KW-1185">Reference proteome</keyword>
<sequence>MLSGYKLKCHPVTIATAATIFHRFFREVDPSGYDKYLIAATALYLAGKARDENHKLRDVINVTHNTLHRGSPPLELKEEYWNRRDAIVQAELLIMRLLKFEITLNNPHKYLLHYLKTLQGWLPRDVWENIPLAQSSFAFLQDFHHSSTVLDYPPHIAAIGCIHLAMQCYGVQVPYIDETEDLMWYNVSFILYLFHSV</sequence>
<dbReference type="CDD" id="cd20535">
    <property type="entry name" value="CYCLIN_CCNM_CCNQ_rpt2"/>
    <property type="match status" value="1"/>
</dbReference>
<accession>A0ABD0XSL8</accession>
<feature type="domain" description="Cyclin-like" evidence="6">
    <location>
        <begin position="4"/>
        <end position="96"/>
    </location>
</feature>
<dbReference type="InterPro" id="IPR013763">
    <property type="entry name" value="Cyclin-like_dom"/>
</dbReference>
<dbReference type="Proteomes" id="UP001558652">
    <property type="component" value="Unassembled WGS sequence"/>
</dbReference>